<reference evidence="1 2" key="1">
    <citation type="submission" date="2020-01" db="EMBL/GenBank/DDBJ databases">
        <title>Glutamicibacter soli M275.</title>
        <authorList>
            <person name="Meng X."/>
        </authorList>
    </citation>
    <scope>NUCLEOTIDE SEQUENCE [LARGE SCALE GENOMIC DNA]</scope>
    <source>
        <strain evidence="1 2">M275</strain>
    </source>
</reference>
<proteinExistence type="predicted"/>
<organism evidence="1 2">
    <name type="scientific">Glutamicibacter soli</name>
    <dbReference type="NCBI Taxonomy" id="453836"/>
    <lineage>
        <taxon>Bacteria</taxon>
        <taxon>Bacillati</taxon>
        <taxon>Actinomycetota</taxon>
        <taxon>Actinomycetes</taxon>
        <taxon>Micrococcales</taxon>
        <taxon>Micrococcaceae</taxon>
        <taxon>Glutamicibacter</taxon>
    </lineage>
</organism>
<name>A0A6L9G9W5_9MICC</name>
<sequence>MVLNELEADHQFVSAAKYFVTLRRMSRSSASTLLADSRALFRSRSAWFSAWGLGQALLGAQVGGGRAAVASGLLRGNSSFEAVLSHPGLQRAARDAQVLGGLGVSQIWVGLILVHGVGLELIGIGILRHG</sequence>
<protein>
    <submittedName>
        <fullName evidence="1">Uncharacterized protein</fullName>
    </submittedName>
</protein>
<dbReference type="AlphaFoldDB" id="A0A6L9G9W5"/>
<evidence type="ECO:0000313" key="2">
    <source>
        <dbReference type="Proteomes" id="UP000477543"/>
    </source>
</evidence>
<accession>A0A6L9G9W5</accession>
<gene>
    <name evidence="1" type="ORF">GT020_17940</name>
</gene>
<evidence type="ECO:0000313" key="1">
    <source>
        <dbReference type="EMBL" id="NAZ17918.1"/>
    </source>
</evidence>
<comment type="caution">
    <text evidence="1">The sequence shown here is derived from an EMBL/GenBank/DDBJ whole genome shotgun (WGS) entry which is preliminary data.</text>
</comment>
<dbReference type="EMBL" id="WYDN01000035">
    <property type="protein sequence ID" value="NAZ17918.1"/>
    <property type="molecule type" value="Genomic_DNA"/>
</dbReference>
<dbReference type="Proteomes" id="UP000477543">
    <property type="component" value="Unassembled WGS sequence"/>
</dbReference>